<keyword evidence="1" id="KW-0805">Transcription regulation</keyword>
<evidence type="ECO:0000256" key="1">
    <source>
        <dbReference type="ARBA" id="ARBA00023015"/>
    </source>
</evidence>
<dbReference type="InterPro" id="IPR036388">
    <property type="entry name" value="WH-like_DNA-bd_sf"/>
</dbReference>
<reference evidence="5 6" key="1">
    <citation type="submission" date="2017-11" db="EMBL/GenBank/DDBJ databases">
        <title>Genome sequence of Pseudomonas arsenicoxydans ACM1.</title>
        <authorList>
            <person name="Nascimento F.X."/>
        </authorList>
    </citation>
    <scope>NUCLEOTIDE SEQUENCE [LARGE SCALE GENOMIC DNA]</scope>
    <source>
        <strain evidence="5 6">ACM1</strain>
    </source>
</reference>
<dbReference type="InterPro" id="IPR002577">
    <property type="entry name" value="HTH_HxlR"/>
</dbReference>
<evidence type="ECO:0000313" key="5">
    <source>
        <dbReference type="EMBL" id="QAY86815.1"/>
    </source>
</evidence>
<dbReference type="PROSITE" id="PS51118">
    <property type="entry name" value="HTH_HXLR"/>
    <property type="match status" value="1"/>
</dbReference>
<dbReference type="GO" id="GO:0003677">
    <property type="term" value="F:DNA binding"/>
    <property type="evidence" value="ECO:0007669"/>
    <property type="project" value="UniProtKB-KW"/>
</dbReference>
<dbReference type="RefSeq" id="WP_208668845.1">
    <property type="nucleotide sequence ID" value="NZ_CP024767.1"/>
</dbReference>
<name>A0A4P6G5P0_9PSED</name>
<gene>
    <name evidence="5" type="ORF">CUN61_23965</name>
</gene>
<evidence type="ECO:0000313" key="6">
    <source>
        <dbReference type="Proteomes" id="UP000291121"/>
    </source>
</evidence>
<dbReference type="Pfam" id="PF01638">
    <property type="entry name" value="HxlR"/>
    <property type="match status" value="1"/>
</dbReference>
<dbReference type="PANTHER" id="PTHR33204:SF39">
    <property type="entry name" value="TRANSCRIPTIONAL REGULATORY PROTEIN"/>
    <property type="match status" value="1"/>
</dbReference>
<dbReference type="SUPFAM" id="SSF46785">
    <property type="entry name" value="Winged helix' DNA-binding domain"/>
    <property type="match status" value="1"/>
</dbReference>
<accession>A0A4P6G5P0</accession>
<proteinExistence type="predicted"/>
<keyword evidence="3" id="KW-0804">Transcription</keyword>
<evidence type="ECO:0000259" key="4">
    <source>
        <dbReference type="PROSITE" id="PS51118"/>
    </source>
</evidence>
<evidence type="ECO:0000256" key="3">
    <source>
        <dbReference type="ARBA" id="ARBA00023163"/>
    </source>
</evidence>
<sequence length="152" mass="17395">MTDRETLSQAEAICQTLREDDDGVRREVLAHAGSRWSLGILHALGVYGKMRHAEIKRQMTGVTQRMLTKTLRALERDGLVIRREFDEIPPRVEYELTPLGMGLLILMSPIWTWVVENVDDFRKARSIFDSQDGKKPSWQIPTPIPVVSEVPQ</sequence>
<dbReference type="Gene3D" id="1.10.10.10">
    <property type="entry name" value="Winged helix-like DNA-binding domain superfamily/Winged helix DNA-binding domain"/>
    <property type="match status" value="1"/>
</dbReference>
<feature type="domain" description="HTH hxlR-type" evidence="4">
    <location>
        <begin position="14"/>
        <end position="122"/>
    </location>
</feature>
<dbReference type="EMBL" id="CP024767">
    <property type="protein sequence ID" value="QAY86815.1"/>
    <property type="molecule type" value="Genomic_DNA"/>
</dbReference>
<dbReference type="InterPro" id="IPR036390">
    <property type="entry name" value="WH_DNA-bd_sf"/>
</dbReference>
<dbReference type="AlphaFoldDB" id="A0A4P6G5P0"/>
<keyword evidence="2" id="KW-0238">DNA-binding</keyword>
<organism evidence="5 6">
    <name type="scientific">Pseudomonas arsenicoxydans</name>
    <dbReference type="NCBI Taxonomy" id="702115"/>
    <lineage>
        <taxon>Bacteria</taxon>
        <taxon>Pseudomonadati</taxon>
        <taxon>Pseudomonadota</taxon>
        <taxon>Gammaproteobacteria</taxon>
        <taxon>Pseudomonadales</taxon>
        <taxon>Pseudomonadaceae</taxon>
        <taxon>Pseudomonas</taxon>
    </lineage>
</organism>
<dbReference type="PANTHER" id="PTHR33204">
    <property type="entry name" value="TRANSCRIPTIONAL REGULATOR, MARR FAMILY"/>
    <property type="match status" value="1"/>
</dbReference>
<keyword evidence="6" id="KW-1185">Reference proteome</keyword>
<dbReference type="Proteomes" id="UP000291121">
    <property type="component" value="Chromosome"/>
</dbReference>
<evidence type="ECO:0000256" key="2">
    <source>
        <dbReference type="ARBA" id="ARBA00023125"/>
    </source>
</evidence>
<protein>
    <submittedName>
        <fullName evidence="5">Transcriptional regulator</fullName>
    </submittedName>
</protein>